<dbReference type="Proteomes" id="UP000676079">
    <property type="component" value="Chromosome"/>
</dbReference>
<gene>
    <name evidence="1" type="ORF">KGD84_12225</name>
</gene>
<accession>A0ABX8BSG7</accession>
<evidence type="ECO:0000313" key="2">
    <source>
        <dbReference type="Proteomes" id="UP000676079"/>
    </source>
</evidence>
<evidence type="ECO:0000313" key="1">
    <source>
        <dbReference type="EMBL" id="QUX24957.1"/>
    </source>
</evidence>
<organism evidence="1 2">
    <name type="scientific">Nocardiopsis changdeensis</name>
    <dbReference type="NCBI Taxonomy" id="2831969"/>
    <lineage>
        <taxon>Bacteria</taxon>
        <taxon>Bacillati</taxon>
        <taxon>Actinomycetota</taxon>
        <taxon>Actinomycetes</taxon>
        <taxon>Streptosporangiales</taxon>
        <taxon>Nocardiopsidaceae</taxon>
        <taxon>Nocardiopsis</taxon>
    </lineage>
</organism>
<name>A0ABX8BSG7_9ACTN</name>
<dbReference type="EMBL" id="CP074133">
    <property type="protein sequence ID" value="QUX24957.1"/>
    <property type="molecule type" value="Genomic_DNA"/>
</dbReference>
<proteinExistence type="predicted"/>
<dbReference type="Pfam" id="PF07070">
    <property type="entry name" value="Spo0M"/>
    <property type="match status" value="1"/>
</dbReference>
<dbReference type="InterPro" id="IPR009776">
    <property type="entry name" value="Spore_0_M"/>
</dbReference>
<protein>
    <submittedName>
        <fullName evidence="1">Sporulation protein</fullName>
    </submittedName>
</protein>
<sequence>MVLKRLLAGIGFGGASVETHLDSASTRPGGTVRGTVLVEGGNVEQEVEELTVGLQAAVESEIGDSEVTSHMEFHRVRLGGRTGLVPGQRFEVPFELPVPWEAPVTSLGGQRLYGMNLGVNTRLAVAGAVDPGDLDPVAIEPLPAQQAVLLALDSLGFRFKKADLERGRIARTRQRLPFYQEIEYYAPSRYRGLNQLELSFVADEHGMDVVLELDKKPGLFTEGRDTFKSFNVTHEQAAAMDWSRELDRWIDALAGRRDLF</sequence>
<keyword evidence="2" id="KW-1185">Reference proteome</keyword>
<dbReference type="PANTHER" id="PTHR40053:SF1">
    <property type="entry name" value="SPORULATION-CONTROL PROTEIN SPO0M"/>
    <property type="match status" value="1"/>
</dbReference>
<dbReference type="PANTHER" id="PTHR40053">
    <property type="entry name" value="SPORULATION-CONTROL PROTEIN SPO0M"/>
    <property type="match status" value="1"/>
</dbReference>
<dbReference type="RefSeq" id="WP_220560430.1">
    <property type="nucleotide sequence ID" value="NZ_CP074133.1"/>
</dbReference>
<reference evidence="1 2" key="1">
    <citation type="submission" date="2021-05" db="EMBL/GenBank/DDBJ databases">
        <title>Direct Submission.</title>
        <authorList>
            <person name="Li K."/>
            <person name="Gao J."/>
        </authorList>
    </citation>
    <scope>NUCLEOTIDE SEQUENCE [LARGE SCALE GENOMIC DNA]</scope>
    <source>
        <strain evidence="1 2">Mg02</strain>
    </source>
</reference>